<dbReference type="PROSITE" id="PS50084">
    <property type="entry name" value="KH_TYPE_1"/>
    <property type="match status" value="2"/>
</dbReference>
<dbReference type="PANTHER" id="PTHR15744">
    <property type="entry name" value="BLOM7"/>
    <property type="match status" value="1"/>
</dbReference>
<dbReference type="FunFam" id="3.30.1370.10:FF:000051">
    <property type="entry name" value="Putative kh domain-containing protein"/>
    <property type="match status" value="2"/>
</dbReference>
<feature type="compositionally biased region" description="Basic and acidic residues" evidence="2">
    <location>
        <begin position="798"/>
        <end position="807"/>
    </location>
</feature>
<feature type="region of interest" description="Disordered" evidence="2">
    <location>
        <begin position="30"/>
        <end position="131"/>
    </location>
</feature>
<evidence type="ECO:0000259" key="3">
    <source>
        <dbReference type="SMART" id="SM00322"/>
    </source>
</evidence>
<dbReference type="InterPro" id="IPR047889">
    <property type="entry name" value="KHDC4_KH-I_second"/>
</dbReference>
<dbReference type="Gene3D" id="2.70.50.70">
    <property type="match status" value="1"/>
</dbReference>
<evidence type="ECO:0000256" key="2">
    <source>
        <dbReference type="SAM" id="MobiDB-lite"/>
    </source>
</evidence>
<dbReference type="SUPFAM" id="SSF54791">
    <property type="entry name" value="Eukaryotic type KH-domain (KH-domain type I)"/>
    <property type="match status" value="4"/>
</dbReference>
<feature type="compositionally biased region" description="Gly residues" evidence="2">
    <location>
        <begin position="443"/>
        <end position="453"/>
    </location>
</feature>
<dbReference type="GO" id="GO:0005634">
    <property type="term" value="C:nucleus"/>
    <property type="evidence" value="ECO:0007669"/>
    <property type="project" value="InterPro"/>
</dbReference>
<dbReference type="Proteomes" id="UP000044602">
    <property type="component" value="Unassembled WGS sequence"/>
</dbReference>
<feature type="non-terminal residue" evidence="4">
    <location>
        <position position="1"/>
    </location>
</feature>
<feature type="region of interest" description="Disordered" evidence="2">
    <location>
        <begin position="388"/>
        <end position="454"/>
    </location>
</feature>
<dbReference type="FunFam" id="3.30.1370.10:FF:000037">
    <property type="entry name" value="KH domain protein"/>
    <property type="match status" value="2"/>
</dbReference>
<organism evidence="4 5">
    <name type="scientific">Verticillium longisporum</name>
    <name type="common">Verticillium dahliae var. longisporum</name>
    <dbReference type="NCBI Taxonomy" id="100787"/>
    <lineage>
        <taxon>Eukaryota</taxon>
        <taxon>Fungi</taxon>
        <taxon>Dikarya</taxon>
        <taxon>Ascomycota</taxon>
        <taxon>Pezizomycotina</taxon>
        <taxon>Sordariomycetes</taxon>
        <taxon>Hypocreomycetidae</taxon>
        <taxon>Glomerellales</taxon>
        <taxon>Plectosphaerellaceae</taxon>
        <taxon>Verticillium</taxon>
    </lineage>
</organism>
<keyword evidence="1" id="KW-0694">RNA-binding</keyword>
<dbReference type="InterPro" id="IPR055256">
    <property type="entry name" value="KH_1_KHDC4/BBP-like"/>
</dbReference>
<gene>
    <name evidence="4" type="ORF">BN1708_001007</name>
</gene>
<feature type="region of interest" description="Disordered" evidence="2">
    <location>
        <begin position="149"/>
        <end position="176"/>
    </location>
</feature>
<dbReference type="InterPro" id="IPR055427">
    <property type="entry name" value="TRAPPC13_N"/>
</dbReference>
<feature type="region of interest" description="Disordered" evidence="2">
    <location>
        <begin position="1887"/>
        <end position="1922"/>
    </location>
</feature>
<evidence type="ECO:0000256" key="1">
    <source>
        <dbReference type="PROSITE-ProRule" id="PRU00117"/>
    </source>
</evidence>
<dbReference type="InterPro" id="IPR004087">
    <property type="entry name" value="KH_dom"/>
</dbReference>
<dbReference type="InterPro" id="IPR031121">
    <property type="entry name" value="RIK/BLOM7"/>
</dbReference>
<feature type="domain" description="K Homology" evidence="3">
    <location>
        <begin position="291"/>
        <end position="378"/>
    </location>
</feature>
<sequence length="2103" mass="226130">REPKAPPSSKSISACEASYNAFSATTSALRELPRQAAENRQIDHSQAPATKQHPRIQQTSSKSIIMDDSERRSVKRSRFDQTEPEPKKASRFDRRSRSPPSKRSEPSRDRSPIANDTPEPKKALADAAAAAAAAAARINAQLQAKKGIQHVDVPPIRSTSETAKGGSGSPPADNINGEMYVADGDYIKDIEVNDLRNRYLLTKGSTQKMIKEETGADVTTRGSFYPDKAMATPANPPLYLHITSTSKQGLEQAVAKIEEMMTQELPQLVDERRFRRRDQEQVERDEYGRRKWPEEKIPIDLDPVPGFNLRAQVVGHGGAYVKHIQTETQCRVQIKGRGSGYYEASTNKESEEDMYLHVAGPDPAMVAKGKELCEDLIANVKEQYEEFKNRPPRSYGGGGGGYGGDRGYGGRDHGDRHHGGDRNHGDRYGDRGYGNRSNDHSHGSGGGYGGQQGSQGNAYQGYGGYGAGQGAAQSASPAPGATNSPAAGAASAADYAAQYAQYYGGQDPYAAYGGYAAALLGLAACLPELVSAHGFVRGIRAGGVWTAGSDPVWFYSPAGQGPVTAGWDSRNQDLGFVEPAAFGTNDIACHKSATAGKNFVNVNAGQTIEIYWNTWPDSHKGPIIDYIAPYNGETTAGSLRWSKFAQKSIVSGQTWVTDGLIANNFTTTTTIPRNLAPGNYVLRHEIIALHGAGNDNGAQNYPQCLNLKVSGSGTVRPTNGVAGTSLYTRNQPGIIFNLYTSVARATARMQQKTLVVLLMPCRSWPPKAPPSSKSISACEASYNAFSATTSALRELPRQAAEDRHIDHSQAPATKQHPRIQQTSSKSIIMDDSERRSVKRSRFDQTEPEPKKASRFDRRSRSPPSKRSEPSRDRSPIGNDTPEPKKAPADAAAAAAAAAARINAQLQAKKGIQHVDVPPIRSTSEAAKGGSGSPPADNINGEMYVADGDYIKDIEVNDLRNRYLLTKGSTQKMIKEETGADVTTRGSFYPDKAMATPANPPLYLHITSTSKQGLEQAVAKIEEMMTQELPQLVDERRFRRRDQEQVERDEYGRRKWPEEKIPIDLDPVPGFNLRAQVVGHGGAYVKHIQTETQCRVQIKGRGSGYYEASTNKESEEDMYLHVAGPDPAMVAKGKELCEDLIANVKEQYEEFKNRPPRSYGGGGGGYGGDRGYGGRDHGDRHHGGDRNHGDRYGDRGYGNRSNDHSHGSGGGYGGQQGTQGNAYQGYGGYGAGQGAAQSASPAPGATNSPAAGAASAADYAAQYAQYYGGQDPYAAYGGYAAQLRPNVPAVLWRPATSDGFASAPRHWRIWVTSTASERGSPSPTPSPASRDRKLWSGASSTWPLKMIATVKTFLGWKSEARISLALLFLVFALSPTSRQAYSSTNATPSTMSHQRYPSHDPIKEPHSISLKVLRLSRPSLVTQHPTKPPQAPAAHDAAPIPASLAYAPDAAASTNPDPFLLAPILNLPLSFGSAYVGEHFSCTLCANHEPPVSADVAAALPTKRIRDVRIEAEMKTPGAQGSVQKLQLTGRASDSSSSSSDPADPAAAKATADLAPGETLQRIVGFDLKDEGNHVLAVTVSYYEATETSGRTRTFRKLYQFICKSSLIVRTKVGSLPGTPGGADGRARRRWVLEAQLENCAEDVVQLERVELDLEAGLAYTDCNWGPAGKPVLHPGEVEQVCFVVEETAEGGGLEPGDDGRIVFGVLGIGWRGEMGNRGYLSTGKLVFALSSTSRQAYIRTNATPSTMSHQRYPSHDPIKEPHSISLKVLRHRTTRLPALTKDEHTNRLSRPSLVTQHPTKPPLAPATHDAAPIPASLAYATDAAASTNPDPFLLAPILNLPLSFGSAYVGEHFSCTLCANHEPPVSADVAAALPTKRIRDVRIDAEMKTPGAQGSVQKLQLTGRASDSSSSSSDPAAAAATADLAPGETLQRIVGFDLKDEGNHVLAVTVSYYEATETSGRTRTFRKLYQFICKSSLIVRTKVGSLPGTPGGADGRVRRKWVLEAQLENCAEDVVQLERVELNLEGGLAYTDCNWGPGGKPVLHPGEVEQVCFVVEETAEGGGLEPGDDGRIVFGVLGIGWRGEMGNRGYLSTGKLGMRPVAA</sequence>
<dbReference type="PANTHER" id="PTHR15744:SF0">
    <property type="entry name" value="KH HOMOLOGY DOMAIN-CONTAINING PROTEIN 4"/>
    <property type="match status" value="1"/>
</dbReference>
<dbReference type="InterPro" id="IPR036612">
    <property type="entry name" value="KH_dom_type_1_sf"/>
</dbReference>
<evidence type="ECO:0000313" key="4">
    <source>
        <dbReference type="EMBL" id="CRK33314.1"/>
    </source>
</evidence>
<feature type="compositionally biased region" description="Gly residues" evidence="2">
    <location>
        <begin position="1158"/>
        <end position="1170"/>
    </location>
</feature>
<dbReference type="CDD" id="cd22386">
    <property type="entry name" value="KH-I_KHDC4_rpt2"/>
    <property type="match status" value="2"/>
</dbReference>
<feature type="compositionally biased region" description="Basic and acidic residues" evidence="2">
    <location>
        <begin position="68"/>
        <end position="111"/>
    </location>
</feature>
<keyword evidence="5" id="KW-1185">Reference proteome</keyword>
<dbReference type="GO" id="GO:0003723">
    <property type="term" value="F:RNA binding"/>
    <property type="evidence" value="ECO:0007669"/>
    <property type="project" value="UniProtKB-UniRule"/>
</dbReference>
<dbReference type="SMART" id="SM00322">
    <property type="entry name" value="KH"/>
    <property type="match status" value="2"/>
</dbReference>
<feature type="compositionally biased region" description="Basic and acidic residues" evidence="2">
    <location>
        <begin position="1171"/>
        <end position="1193"/>
    </location>
</feature>
<dbReference type="CDD" id="cd22385">
    <property type="entry name" value="KH-I_KHDC4_rpt1"/>
    <property type="match status" value="2"/>
</dbReference>
<feature type="region of interest" description="Disordered" evidence="2">
    <location>
        <begin position="798"/>
        <end position="891"/>
    </location>
</feature>
<dbReference type="CDD" id="cd21175">
    <property type="entry name" value="LPMO_AA9"/>
    <property type="match status" value="1"/>
</dbReference>
<dbReference type="Gene3D" id="3.30.1370.10">
    <property type="entry name" value="K Homology domain, type 1"/>
    <property type="match status" value="4"/>
</dbReference>
<dbReference type="InterPro" id="IPR005103">
    <property type="entry name" value="AA9_LPMO"/>
</dbReference>
<feature type="compositionally biased region" description="Low complexity" evidence="2">
    <location>
        <begin position="1905"/>
        <end position="1922"/>
    </location>
</feature>
<dbReference type="Pfam" id="PF06159">
    <property type="entry name" value="TRAPPC13_N"/>
    <property type="match status" value="2"/>
</dbReference>
<feature type="compositionally biased region" description="Gly residues" evidence="2">
    <location>
        <begin position="395"/>
        <end position="407"/>
    </location>
</feature>
<feature type="region of interest" description="Disordered" evidence="2">
    <location>
        <begin position="1151"/>
        <end position="1218"/>
    </location>
</feature>
<dbReference type="InterPro" id="IPR056149">
    <property type="entry name" value="PRP5/DDX46/KHDC4_KH"/>
</dbReference>
<proteinExistence type="predicted"/>
<feature type="compositionally biased region" description="Gly residues" evidence="2">
    <location>
        <begin position="1206"/>
        <end position="1216"/>
    </location>
</feature>
<feature type="compositionally biased region" description="Low complexity" evidence="2">
    <location>
        <begin position="1531"/>
        <end position="1551"/>
    </location>
</feature>
<feature type="domain" description="K Homology" evidence="3">
    <location>
        <begin position="1054"/>
        <end position="1141"/>
    </location>
</feature>
<feature type="compositionally biased region" description="Low complexity" evidence="2">
    <location>
        <begin position="1233"/>
        <end position="1250"/>
    </location>
</feature>
<dbReference type="STRING" id="100787.A0A0G4MGL5"/>
<dbReference type="EMBL" id="CVQH01022527">
    <property type="protein sequence ID" value="CRK33314.1"/>
    <property type="molecule type" value="Genomic_DNA"/>
</dbReference>
<name>A0A0G4MGL5_VERLO</name>
<feature type="region of interest" description="Disordered" evidence="2">
    <location>
        <begin position="1513"/>
        <end position="1551"/>
    </location>
</feature>
<dbReference type="Pfam" id="PF03443">
    <property type="entry name" value="AA9"/>
    <property type="match status" value="1"/>
</dbReference>
<dbReference type="InterPro" id="IPR047890">
    <property type="entry name" value="KHDC4_KH-I_first"/>
</dbReference>
<feature type="region of interest" description="Disordered" evidence="2">
    <location>
        <begin position="1313"/>
        <end position="1333"/>
    </location>
</feature>
<feature type="compositionally biased region" description="Basic and acidic residues" evidence="2">
    <location>
        <begin position="408"/>
        <end position="430"/>
    </location>
</feature>
<dbReference type="Pfam" id="PF23469">
    <property type="entry name" value="KH_12"/>
    <property type="match status" value="2"/>
</dbReference>
<evidence type="ECO:0000313" key="5">
    <source>
        <dbReference type="Proteomes" id="UP000044602"/>
    </source>
</evidence>
<dbReference type="Pfam" id="PF22675">
    <property type="entry name" value="KH-I_KHDC4-BBP"/>
    <property type="match status" value="2"/>
</dbReference>
<reference evidence="4 5" key="1">
    <citation type="submission" date="2015-05" db="EMBL/GenBank/DDBJ databases">
        <authorList>
            <person name="Wang D.B."/>
            <person name="Wang M."/>
        </authorList>
    </citation>
    <scope>NUCLEOTIDE SEQUENCE [LARGE SCALE GENOMIC DNA]</scope>
    <source>
        <strain evidence="4">VL1</strain>
    </source>
</reference>
<feature type="compositionally biased region" description="Basic and acidic residues" evidence="2">
    <location>
        <begin position="831"/>
        <end position="874"/>
    </location>
</feature>
<protein>
    <recommendedName>
        <fullName evidence="3">K Homology domain-containing protein</fullName>
    </recommendedName>
</protein>
<feature type="region of interest" description="Disordered" evidence="2">
    <location>
        <begin position="1230"/>
        <end position="1250"/>
    </location>
</feature>
<accession>A0A0G4MGL5</accession>